<evidence type="ECO:0000256" key="5">
    <source>
        <dbReference type="ARBA" id="ARBA00023004"/>
    </source>
</evidence>
<dbReference type="EMBL" id="DPBP01000041">
    <property type="protein sequence ID" value="HCE18287.1"/>
    <property type="molecule type" value="Genomic_DNA"/>
</dbReference>
<sequence length="242" mass="27231">MPCPFSSPPRPDPVNPQSNRGTSARRSHGTILLWVVNIGAWLPLLFLAFDAYTGRLTVNPIQAAEQRTGDIAITLLILSLACTPLNTLLRWPSVLKARRPLGLYAYFYAFLHFLLFIGLDYGFNARLLLQALTEKPFILVGLAGFLLLSALALTSFDTWKARLGKNWKRLHRLTYLINLLIVLHFGWAVKGDFLRLQGDVFRPLLAGLVVLLLLGLRLPAVRRRLAGKLHTLLPSRKIHPER</sequence>
<dbReference type="PANTHER" id="PTHR36964">
    <property type="entry name" value="PROTEIN-METHIONINE-SULFOXIDE REDUCTASE HEME-BINDING SUBUNIT MSRQ"/>
    <property type="match status" value="1"/>
</dbReference>
<dbReference type="GO" id="GO:0009055">
    <property type="term" value="F:electron transfer activity"/>
    <property type="evidence" value="ECO:0007669"/>
    <property type="project" value="UniProtKB-UniRule"/>
</dbReference>
<proteinExistence type="inferred from homology"/>
<keyword evidence="2 7" id="KW-0813">Transport</keyword>
<dbReference type="GO" id="GO:0046872">
    <property type="term" value="F:metal ion binding"/>
    <property type="evidence" value="ECO:0007669"/>
    <property type="project" value="UniProtKB-KW"/>
</dbReference>
<feature type="transmembrane region" description="Helical" evidence="7">
    <location>
        <begin position="31"/>
        <end position="51"/>
    </location>
</feature>
<dbReference type="GO" id="GO:0010181">
    <property type="term" value="F:FMN binding"/>
    <property type="evidence" value="ECO:0007669"/>
    <property type="project" value="UniProtKB-UniRule"/>
</dbReference>
<comment type="caution">
    <text evidence="10">The sequence shown here is derived from an EMBL/GenBank/DDBJ whole genome shotgun (WGS) entry which is preliminary data.</text>
</comment>
<feature type="transmembrane region" description="Helical" evidence="7">
    <location>
        <begin position="135"/>
        <end position="153"/>
    </location>
</feature>
<protein>
    <recommendedName>
        <fullName evidence="7">Protein-methionine-sulfoxide reductase heme-binding subunit MsrQ</fullName>
    </recommendedName>
    <alternativeName>
        <fullName evidence="7">Flavocytochrome MsrQ</fullName>
    </alternativeName>
</protein>
<evidence type="ECO:0000256" key="2">
    <source>
        <dbReference type="ARBA" id="ARBA00022448"/>
    </source>
</evidence>
<dbReference type="GO" id="GO:0020037">
    <property type="term" value="F:heme binding"/>
    <property type="evidence" value="ECO:0007669"/>
    <property type="project" value="UniProtKB-UniRule"/>
</dbReference>
<comment type="cofactor">
    <cofactor evidence="7">
        <name>FMN</name>
        <dbReference type="ChEBI" id="CHEBI:58210"/>
    </cofactor>
    <text evidence="7">Binds 1 FMN per subunit.</text>
</comment>
<keyword evidence="7" id="KW-1003">Cell membrane</keyword>
<dbReference type="GO" id="GO:0005886">
    <property type="term" value="C:plasma membrane"/>
    <property type="evidence" value="ECO:0007669"/>
    <property type="project" value="UniProtKB-SubCell"/>
</dbReference>
<gene>
    <name evidence="7" type="primary">msrQ</name>
    <name evidence="10" type="ORF">DEQ80_10545</name>
</gene>
<feature type="transmembrane region" description="Helical" evidence="7">
    <location>
        <begin position="101"/>
        <end position="123"/>
    </location>
</feature>
<dbReference type="GO" id="GO:0030091">
    <property type="term" value="P:protein repair"/>
    <property type="evidence" value="ECO:0007669"/>
    <property type="project" value="UniProtKB-UniRule"/>
</dbReference>
<dbReference type="InterPro" id="IPR022837">
    <property type="entry name" value="MsrQ-like"/>
</dbReference>
<keyword evidence="6 7" id="KW-0472">Membrane</keyword>
<dbReference type="GO" id="GO:0016679">
    <property type="term" value="F:oxidoreductase activity, acting on diphenols and related substances as donors"/>
    <property type="evidence" value="ECO:0007669"/>
    <property type="project" value="TreeGrafter"/>
</dbReference>
<feature type="compositionally biased region" description="Pro residues" evidence="8">
    <location>
        <begin position="1"/>
        <end position="14"/>
    </location>
</feature>
<keyword evidence="4 7" id="KW-1133">Transmembrane helix</keyword>
<comment type="similarity">
    <text evidence="7">Belongs to the MsrQ family.</text>
</comment>
<dbReference type="HAMAP" id="MF_01207">
    <property type="entry name" value="MsrQ"/>
    <property type="match status" value="1"/>
</dbReference>
<dbReference type="STRING" id="229919.GCA_001050195_00179"/>
<keyword evidence="7" id="KW-0349">Heme</keyword>
<evidence type="ECO:0000259" key="9">
    <source>
        <dbReference type="Pfam" id="PF01794"/>
    </source>
</evidence>
<organism evidence="10 11">
    <name type="scientific">Anaerolinea thermolimosa</name>
    <dbReference type="NCBI Taxonomy" id="229919"/>
    <lineage>
        <taxon>Bacteria</taxon>
        <taxon>Bacillati</taxon>
        <taxon>Chloroflexota</taxon>
        <taxon>Anaerolineae</taxon>
        <taxon>Anaerolineales</taxon>
        <taxon>Anaerolineaceae</taxon>
        <taxon>Anaerolinea</taxon>
    </lineage>
</organism>
<feature type="region of interest" description="Disordered" evidence="8">
    <location>
        <begin position="1"/>
        <end position="23"/>
    </location>
</feature>
<keyword evidence="7" id="KW-0288">FMN</keyword>
<dbReference type="Proteomes" id="UP000264141">
    <property type="component" value="Unassembled WGS sequence"/>
</dbReference>
<reference evidence="10 11" key="1">
    <citation type="journal article" date="2018" name="Nat. Biotechnol.">
        <title>A standardized bacterial taxonomy based on genome phylogeny substantially revises the tree of life.</title>
        <authorList>
            <person name="Parks D.H."/>
            <person name="Chuvochina M."/>
            <person name="Waite D.W."/>
            <person name="Rinke C."/>
            <person name="Skarshewski A."/>
            <person name="Chaumeil P.A."/>
            <person name="Hugenholtz P."/>
        </authorList>
    </citation>
    <scope>NUCLEOTIDE SEQUENCE [LARGE SCALE GENOMIC DNA]</scope>
    <source>
        <strain evidence="10">UBA8781</strain>
    </source>
</reference>
<comment type="cofactor">
    <cofactor evidence="7">
        <name>heme b</name>
        <dbReference type="ChEBI" id="CHEBI:60344"/>
    </cofactor>
    <text evidence="7">Binds 1 heme b (iron(II)-protoporphyrin IX) group per subunit.</text>
</comment>
<feature type="domain" description="Ferric oxidoreductase" evidence="9">
    <location>
        <begin position="69"/>
        <end position="181"/>
    </location>
</feature>
<keyword evidence="7" id="KW-0479">Metal-binding</keyword>
<evidence type="ECO:0000313" key="10">
    <source>
        <dbReference type="EMBL" id="HCE18287.1"/>
    </source>
</evidence>
<keyword evidence="3 7" id="KW-0812">Transmembrane</keyword>
<name>A0A3D1JJ82_9CHLR</name>
<feature type="transmembrane region" description="Helical" evidence="7">
    <location>
        <begin position="173"/>
        <end position="189"/>
    </location>
</feature>
<dbReference type="Pfam" id="PF01794">
    <property type="entry name" value="Ferric_reduct"/>
    <property type="match status" value="1"/>
</dbReference>
<evidence type="ECO:0000256" key="6">
    <source>
        <dbReference type="ARBA" id="ARBA00023136"/>
    </source>
</evidence>
<feature type="transmembrane region" description="Helical" evidence="7">
    <location>
        <begin position="71"/>
        <end position="89"/>
    </location>
</feature>
<accession>A0A3D1JJ82</accession>
<comment type="subunit">
    <text evidence="7">Heterodimer of a catalytic subunit (MsrP) and a heme-binding subunit (MsrQ).</text>
</comment>
<dbReference type="InterPro" id="IPR013130">
    <property type="entry name" value="Fe3_Rdtase_TM_dom"/>
</dbReference>
<dbReference type="AlphaFoldDB" id="A0A3D1JJ82"/>
<evidence type="ECO:0000256" key="4">
    <source>
        <dbReference type="ARBA" id="ARBA00022989"/>
    </source>
</evidence>
<evidence type="ECO:0000313" key="11">
    <source>
        <dbReference type="Proteomes" id="UP000264141"/>
    </source>
</evidence>
<evidence type="ECO:0000256" key="8">
    <source>
        <dbReference type="SAM" id="MobiDB-lite"/>
    </source>
</evidence>
<dbReference type="PANTHER" id="PTHR36964:SF1">
    <property type="entry name" value="PROTEIN-METHIONINE-SULFOXIDE REDUCTASE HEME-BINDING SUBUNIT MSRQ"/>
    <property type="match status" value="1"/>
</dbReference>
<feature type="transmembrane region" description="Helical" evidence="7">
    <location>
        <begin position="201"/>
        <end position="220"/>
    </location>
</feature>
<evidence type="ECO:0000256" key="3">
    <source>
        <dbReference type="ARBA" id="ARBA00022692"/>
    </source>
</evidence>
<comment type="subcellular location">
    <subcellularLocation>
        <location evidence="7">Cell membrane</location>
        <topology evidence="7">Multi-pass membrane protein</topology>
    </subcellularLocation>
    <subcellularLocation>
        <location evidence="1">Membrane</location>
        <topology evidence="1">Multi-pass membrane protein</topology>
    </subcellularLocation>
</comment>
<keyword evidence="7" id="KW-0249">Electron transport</keyword>
<evidence type="ECO:0000256" key="1">
    <source>
        <dbReference type="ARBA" id="ARBA00004141"/>
    </source>
</evidence>
<comment type="function">
    <text evidence="7">Part of the MsrPQ system that repairs oxidized cell envelope proteins containing methionine sulfoxide residues (Met-O), using respiratory chain electrons. Thus protects these proteins from oxidative-stress damage caused by reactive species of oxygen and chlorine. MsrPQ is essential for the maintenance of envelope integrity under bleach stress, rescuing a wide series of structurally unrelated cell envelope proteins from methionine oxidation. MsrQ provides electrons for reduction to the reductase catalytic subunit MsrP, using the quinone pool of the respiratory chain.</text>
</comment>
<keyword evidence="5 7" id="KW-0408">Iron</keyword>
<evidence type="ECO:0000256" key="7">
    <source>
        <dbReference type="HAMAP-Rule" id="MF_01207"/>
    </source>
</evidence>
<keyword evidence="7" id="KW-0285">Flavoprotein</keyword>